<evidence type="ECO:0000313" key="3">
    <source>
        <dbReference type="Proteomes" id="UP001151760"/>
    </source>
</evidence>
<feature type="compositionally biased region" description="Low complexity" evidence="1">
    <location>
        <begin position="225"/>
        <end position="234"/>
    </location>
</feature>
<reference evidence="2" key="1">
    <citation type="journal article" date="2022" name="Int. J. Mol. Sci.">
        <title>Draft Genome of Tanacetum Coccineum: Genomic Comparison of Closely Related Tanacetum-Family Plants.</title>
        <authorList>
            <person name="Yamashiro T."/>
            <person name="Shiraishi A."/>
            <person name="Nakayama K."/>
            <person name="Satake H."/>
        </authorList>
    </citation>
    <scope>NUCLEOTIDE SEQUENCE</scope>
</reference>
<feature type="region of interest" description="Disordered" evidence="1">
    <location>
        <begin position="204"/>
        <end position="251"/>
    </location>
</feature>
<feature type="compositionally biased region" description="Low complexity" evidence="1">
    <location>
        <begin position="155"/>
        <end position="178"/>
    </location>
</feature>
<feature type="compositionally biased region" description="Polar residues" evidence="1">
    <location>
        <begin position="238"/>
        <end position="247"/>
    </location>
</feature>
<evidence type="ECO:0000313" key="2">
    <source>
        <dbReference type="EMBL" id="GJS58531.1"/>
    </source>
</evidence>
<feature type="region of interest" description="Disordered" evidence="1">
    <location>
        <begin position="146"/>
        <end position="189"/>
    </location>
</feature>
<organism evidence="2 3">
    <name type="scientific">Tanacetum coccineum</name>
    <dbReference type="NCBI Taxonomy" id="301880"/>
    <lineage>
        <taxon>Eukaryota</taxon>
        <taxon>Viridiplantae</taxon>
        <taxon>Streptophyta</taxon>
        <taxon>Embryophyta</taxon>
        <taxon>Tracheophyta</taxon>
        <taxon>Spermatophyta</taxon>
        <taxon>Magnoliopsida</taxon>
        <taxon>eudicotyledons</taxon>
        <taxon>Gunneridae</taxon>
        <taxon>Pentapetalae</taxon>
        <taxon>asterids</taxon>
        <taxon>campanulids</taxon>
        <taxon>Asterales</taxon>
        <taxon>Asteraceae</taxon>
        <taxon>Asteroideae</taxon>
        <taxon>Anthemideae</taxon>
        <taxon>Anthemidinae</taxon>
        <taxon>Tanacetum</taxon>
    </lineage>
</organism>
<dbReference type="Proteomes" id="UP001151760">
    <property type="component" value="Unassembled WGS sequence"/>
</dbReference>
<accession>A0ABQ4X0U6</accession>
<reference evidence="2" key="2">
    <citation type="submission" date="2022-01" db="EMBL/GenBank/DDBJ databases">
        <authorList>
            <person name="Yamashiro T."/>
            <person name="Shiraishi A."/>
            <person name="Satake H."/>
            <person name="Nakayama K."/>
        </authorList>
    </citation>
    <scope>NUCLEOTIDE SEQUENCE</scope>
</reference>
<protein>
    <submittedName>
        <fullName evidence="2">Uncharacterized protein</fullName>
    </submittedName>
</protein>
<proteinExistence type="predicted"/>
<gene>
    <name evidence="2" type="ORF">Tco_0653315</name>
</gene>
<comment type="caution">
    <text evidence="2">The sequence shown here is derived from an EMBL/GenBank/DDBJ whole genome shotgun (WGS) entry which is preliminary data.</text>
</comment>
<keyword evidence="3" id="KW-1185">Reference proteome</keyword>
<name>A0ABQ4X0U6_9ASTR</name>
<evidence type="ECO:0000256" key="1">
    <source>
        <dbReference type="SAM" id="MobiDB-lite"/>
    </source>
</evidence>
<dbReference type="EMBL" id="BQNB010009085">
    <property type="protein sequence ID" value="GJS58531.1"/>
    <property type="molecule type" value="Genomic_DNA"/>
</dbReference>
<sequence>MDENGDWQNYLKYINIDLKFVEEQRLNLLSKYNKIAFELNECRDELLILKQAKLDAVTFQIQNTELIKLNHALQEQLKEEKKINEKWLTSSKKKENKNLHHHAKVPESQVVNEFLETLNTLESSKDSEAEFLTPLPSLKKFQGASLSSEPETYDSSNESVSGTVTVSESKKTTPSVTTEVKDTEQESNLNELTKLVQMLIDENVNSDQKTQESNSKIQKAESSKSVDSSKISQDSKPKVQSTGSSKSLRTKPIQKPQLKCKLCHYTNHLTDDCYRILYCMICKREDHKTSQ</sequence>
<feature type="compositionally biased region" description="Polar residues" evidence="1">
    <location>
        <begin position="204"/>
        <end position="217"/>
    </location>
</feature>